<accession>A0A3M7QQ07</accession>
<evidence type="ECO:0000313" key="1">
    <source>
        <dbReference type="EMBL" id="RNA13353.1"/>
    </source>
</evidence>
<comment type="caution">
    <text evidence="1">The sequence shown here is derived from an EMBL/GenBank/DDBJ whole genome shotgun (WGS) entry which is preliminary data.</text>
</comment>
<organism evidence="1 2">
    <name type="scientific">Brachionus plicatilis</name>
    <name type="common">Marine rotifer</name>
    <name type="synonym">Brachionus muelleri</name>
    <dbReference type="NCBI Taxonomy" id="10195"/>
    <lineage>
        <taxon>Eukaryota</taxon>
        <taxon>Metazoa</taxon>
        <taxon>Spiralia</taxon>
        <taxon>Gnathifera</taxon>
        <taxon>Rotifera</taxon>
        <taxon>Eurotatoria</taxon>
        <taxon>Monogononta</taxon>
        <taxon>Pseudotrocha</taxon>
        <taxon>Ploima</taxon>
        <taxon>Brachionidae</taxon>
        <taxon>Brachionus</taxon>
    </lineage>
</organism>
<keyword evidence="2" id="KW-1185">Reference proteome</keyword>
<sequence length="73" mass="8399">MKKIIKLKKKPRFTKKINFLQVPNRLNYLTVSLTDYGDLISSASVNSILVELSHFCMNLSFSFNNKSIEICKS</sequence>
<gene>
    <name evidence="1" type="ORF">BpHYR1_006239</name>
</gene>
<proteinExistence type="predicted"/>
<protein>
    <submittedName>
        <fullName evidence="1">Uncharacterized protein</fullName>
    </submittedName>
</protein>
<evidence type="ECO:0000313" key="2">
    <source>
        <dbReference type="Proteomes" id="UP000276133"/>
    </source>
</evidence>
<dbReference type="Proteomes" id="UP000276133">
    <property type="component" value="Unassembled WGS sequence"/>
</dbReference>
<dbReference type="AlphaFoldDB" id="A0A3M7QQ07"/>
<reference evidence="1 2" key="1">
    <citation type="journal article" date="2018" name="Sci. Rep.">
        <title>Genomic signatures of local adaptation to the degree of environmental predictability in rotifers.</title>
        <authorList>
            <person name="Franch-Gras L."/>
            <person name="Hahn C."/>
            <person name="Garcia-Roger E.M."/>
            <person name="Carmona M.J."/>
            <person name="Serra M."/>
            <person name="Gomez A."/>
        </authorList>
    </citation>
    <scope>NUCLEOTIDE SEQUENCE [LARGE SCALE GENOMIC DNA]</scope>
    <source>
        <strain evidence="1">HYR1</strain>
    </source>
</reference>
<name>A0A3M7QQ07_BRAPC</name>
<dbReference type="EMBL" id="REGN01005437">
    <property type="protein sequence ID" value="RNA13353.1"/>
    <property type="molecule type" value="Genomic_DNA"/>
</dbReference>